<feature type="active site" evidence="5">
    <location>
        <position position="351"/>
    </location>
</feature>
<dbReference type="CDD" id="cd06097">
    <property type="entry name" value="Aspergillopepsin_like"/>
    <property type="match status" value="1"/>
</dbReference>
<feature type="active site" evidence="5">
    <location>
        <position position="154"/>
    </location>
</feature>
<protein>
    <submittedName>
        <fullName evidence="10">E1eeb314-7f06-435e-8100-31edf31e34fa</fullName>
    </submittedName>
</protein>
<evidence type="ECO:0000256" key="6">
    <source>
        <dbReference type="RuleBase" id="RU000454"/>
    </source>
</evidence>
<dbReference type="InterPro" id="IPR001969">
    <property type="entry name" value="Aspartic_peptidase_AS"/>
</dbReference>
<dbReference type="Pfam" id="PF00026">
    <property type="entry name" value="Asp"/>
    <property type="match status" value="1"/>
</dbReference>
<keyword evidence="3 6" id="KW-0064">Aspartyl protease</keyword>
<evidence type="ECO:0000256" key="2">
    <source>
        <dbReference type="ARBA" id="ARBA00022670"/>
    </source>
</evidence>
<dbReference type="InterPro" id="IPR033121">
    <property type="entry name" value="PEPTIDASE_A1"/>
</dbReference>
<sequence length="467" mass="49301">MKFALLAFATSLVASTLVAGAPRVVRVHPSDIKARRTGGTRFKVSQIHNANFRQHGKGPRALAKVYNKFNIELPSDLADVLQTILTELGLGDFLTEKIPGSGSTGGGSGNAGPPFANQTDDQGEVSATPQLFDVEYLEPVQIGTPPQTLMLNFDTGSSDLWVFSSQTPSNQQNGQKLYDIESSTTAQRLDNHTWSITYGDGSSSAGNVFLDTVSVGGITVSKQAIESATTVSDSFTRDTASSGLLGLAFDSINQVRPTKQKTFISNALDSLELPLFTANLKKGKPGNYNFGFIDPTEFTGDLSFVDVDSSNGFWQFEASGFSLPAANGTGGSNSTAAPGVAVSLPHTAIADTGTTLMILPAAIAEAYYARVAGAQNNTQNGGWVFPCNAALPALTLHIGTYRAVVPGELIKYAPADTDSFETATSCFGGIQTMQGVPFAIYGDIFLKAQFTVFDFDGPKLGFAPKPL</sequence>
<evidence type="ECO:0000313" key="10">
    <source>
        <dbReference type="EMBL" id="SPQ18663.1"/>
    </source>
</evidence>
<evidence type="ECO:0000256" key="3">
    <source>
        <dbReference type="ARBA" id="ARBA00022750"/>
    </source>
</evidence>
<dbReference type="Proteomes" id="UP000289323">
    <property type="component" value="Unassembled WGS sequence"/>
</dbReference>
<evidence type="ECO:0000256" key="1">
    <source>
        <dbReference type="ARBA" id="ARBA00007447"/>
    </source>
</evidence>
<comment type="similarity">
    <text evidence="1 6">Belongs to the peptidase A1 family.</text>
</comment>
<evidence type="ECO:0000256" key="8">
    <source>
        <dbReference type="SAM" id="SignalP"/>
    </source>
</evidence>
<evidence type="ECO:0000259" key="9">
    <source>
        <dbReference type="PROSITE" id="PS51767"/>
    </source>
</evidence>
<accession>A0A3S4ETJ6</accession>
<dbReference type="PRINTS" id="PR00792">
    <property type="entry name" value="PEPSIN"/>
</dbReference>
<gene>
    <name evidence="10" type="ORF">TT172_LOCUS1082</name>
</gene>
<evidence type="ECO:0000256" key="7">
    <source>
        <dbReference type="SAM" id="MobiDB-lite"/>
    </source>
</evidence>
<dbReference type="InterPro" id="IPR034163">
    <property type="entry name" value="Aspergillopepsin-like_cat_dom"/>
</dbReference>
<dbReference type="InterPro" id="IPR001461">
    <property type="entry name" value="Aspartic_peptidase_A1"/>
</dbReference>
<dbReference type="PANTHER" id="PTHR47966:SF2">
    <property type="entry name" value="ASPERGILLOPEPSIN-1-RELATED"/>
    <property type="match status" value="1"/>
</dbReference>
<evidence type="ECO:0000256" key="5">
    <source>
        <dbReference type="PIRSR" id="PIRSR601461-1"/>
    </source>
</evidence>
<dbReference type="GO" id="GO:0004190">
    <property type="term" value="F:aspartic-type endopeptidase activity"/>
    <property type="evidence" value="ECO:0007669"/>
    <property type="project" value="UniProtKB-KW"/>
</dbReference>
<evidence type="ECO:0000256" key="4">
    <source>
        <dbReference type="ARBA" id="ARBA00022801"/>
    </source>
</evidence>
<dbReference type="PROSITE" id="PS00141">
    <property type="entry name" value="ASP_PROTEASE"/>
    <property type="match status" value="2"/>
</dbReference>
<proteinExistence type="inferred from homology"/>
<dbReference type="GO" id="GO:0006508">
    <property type="term" value="P:proteolysis"/>
    <property type="evidence" value="ECO:0007669"/>
    <property type="project" value="UniProtKB-KW"/>
</dbReference>
<keyword evidence="8" id="KW-0732">Signal</keyword>
<dbReference type="AlphaFoldDB" id="A0A3S4ETJ6"/>
<dbReference type="FunFam" id="2.40.70.10:FF:000024">
    <property type="entry name" value="Endothiapepsin"/>
    <property type="match status" value="1"/>
</dbReference>
<dbReference type="SUPFAM" id="SSF50630">
    <property type="entry name" value="Acid proteases"/>
    <property type="match status" value="1"/>
</dbReference>
<feature type="chain" id="PRO_5018650854" evidence="8">
    <location>
        <begin position="21"/>
        <end position="467"/>
    </location>
</feature>
<feature type="region of interest" description="Disordered" evidence="7">
    <location>
        <begin position="99"/>
        <end position="124"/>
    </location>
</feature>
<dbReference type="PANTHER" id="PTHR47966">
    <property type="entry name" value="BETA-SITE APP-CLEAVING ENZYME, ISOFORM A-RELATED"/>
    <property type="match status" value="1"/>
</dbReference>
<dbReference type="PROSITE" id="PS51767">
    <property type="entry name" value="PEPTIDASE_A1"/>
    <property type="match status" value="1"/>
</dbReference>
<dbReference type="InterPro" id="IPR021109">
    <property type="entry name" value="Peptidase_aspartic_dom_sf"/>
</dbReference>
<keyword evidence="2 6" id="KW-0645">Protease</keyword>
<reference evidence="10 11" key="1">
    <citation type="submission" date="2018-04" db="EMBL/GenBank/DDBJ databases">
        <authorList>
            <person name="Huttner S."/>
            <person name="Dainat J."/>
        </authorList>
    </citation>
    <scope>NUCLEOTIDE SEQUENCE [LARGE SCALE GENOMIC DNA]</scope>
</reference>
<keyword evidence="4 6" id="KW-0378">Hydrolase</keyword>
<dbReference type="Gene3D" id="2.40.70.10">
    <property type="entry name" value="Acid Proteases"/>
    <property type="match status" value="2"/>
</dbReference>
<feature type="signal peptide" evidence="8">
    <location>
        <begin position="1"/>
        <end position="20"/>
    </location>
</feature>
<dbReference type="EMBL" id="OUUZ01000001">
    <property type="protein sequence ID" value="SPQ18663.1"/>
    <property type="molecule type" value="Genomic_DNA"/>
</dbReference>
<feature type="domain" description="Peptidase A1" evidence="9">
    <location>
        <begin position="136"/>
        <end position="463"/>
    </location>
</feature>
<name>A0A3S4ETJ6_9PEZI</name>
<dbReference type="FunFam" id="2.40.70.10:FF:000026">
    <property type="entry name" value="Endothiapepsin"/>
    <property type="match status" value="1"/>
</dbReference>
<evidence type="ECO:0000313" key="11">
    <source>
        <dbReference type="Proteomes" id="UP000289323"/>
    </source>
</evidence>
<organism evidence="10 11">
    <name type="scientific">Thermothielavioides terrestris</name>
    <dbReference type="NCBI Taxonomy" id="2587410"/>
    <lineage>
        <taxon>Eukaryota</taxon>
        <taxon>Fungi</taxon>
        <taxon>Dikarya</taxon>
        <taxon>Ascomycota</taxon>
        <taxon>Pezizomycotina</taxon>
        <taxon>Sordariomycetes</taxon>
        <taxon>Sordariomycetidae</taxon>
        <taxon>Sordariales</taxon>
        <taxon>Chaetomiaceae</taxon>
        <taxon>Thermothielavioides</taxon>
    </lineage>
</organism>